<evidence type="ECO:0000256" key="1">
    <source>
        <dbReference type="ARBA" id="ARBA00008683"/>
    </source>
</evidence>
<evidence type="ECO:0000256" key="3">
    <source>
        <dbReference type="ARBA" id="ARBA00022801"/>
    </source>
</evidence>
<dbReference type="PANTHER" id="PTHR42987">
    <property type="entry name" value="PEPTIDASE S49"/>
    <property type="match status" value="1"/>
</dbReference>
<keyword evidence="3" id="KW-0378">Hydrolase</keyword>
<dbReference type="InterPro" id="IPR029045">
    <property type="entry name" value="ClpP/crotonase-like_dom_sf"/>
</dbReference>
<evidence type="ECO:0000259" key="6">
    <source>
        <dbReference type="Pfam" id="PF01343"/>
    </source>
</evidence>
<dbReference type="Proteomes" id="UP000662973">
    <property type="component" value="Chromosome"/>
</dbReference>
<keyword evidence="8" id="KW-1185">Reference proteome</keyword>
<reference evidence="7 8" key="1">
    <citation type="submission" date="2020-11" db="EMBL/GenBank/DDBJ databases">
        <title>Carbohydrate-dependent, anaerobic sulfur respiration: A novel catabolism in halophilic archaea.</title>
        <authorList>
            <person name="Sorokin D.Y."/>
            <person name="Messina E."/>
            <person name="Smedile F."/>
            <person name="La Cono V."/>
            <person name="Hallsworth J.E."/>
            <person name="Yakimov M.M."/>
        </authorList>
    </citation>
    <scope>NUCLEOTIDE SEQUENCE [LARGE SCALE GENOMIC DNA]</scope>
    <source>
        <strain evidence="7 8">HSR12-2</strain>
    </source>
</reference>
<dbReference type="Gene3D" id="3.90.226.10">
    <property type="entry name" value="2-enoyl-CoA Hydratase, Chain A, domain 1"/>
    <property type="match status" value="1"/>
</dbReference>
<dbReference type="GO" id="GO:0006508">
    <property type="term" value="P:proteolysis"/>
    <property type="evidence" value="ECO:0007669"/>
    <property type="project" value="UniProtKB-KW"/>
</dbReference>
<feature type="domain" description="Peptidase S49" evidence="6">
    <location>
        <begin position="87"/>
        <end position="132"/>
    </location>
</feature>
<gene>
    <name evidence="7" type="primary">sppA</name>
    <name evidence="7" type="ORF">HSR122_0213</name>
</gene>
<dbReference type="InterPro" id="IPR002142">
    <property type="entry name" value="Peptidase_S49"/>
</dbReference>
<feature type="region of interest" description="Disordered" evidence="5">
    <location>
        <begin position="293"/>
        <end position="313"/>
    </location>
</feature>
<evidence type="ECO:0000256" key="2">
    <source>
        <dbReference type="ARBA" id="ARBA00022670"/>
    </source>
</evidence>
<name>A0A897MZW3_9EURY</name>
<evidence type="ECO:0000256" key="4">
    <source>
        <dbReference type="ARBA" id="ARBA00022825"/>
    </source>
</evidence>
<dbReference type="GO" id="GO:0008236">
    <property type="term" value="F:serine-type peptidase activity"/>
    <property type="evidence" value="ECO:0007669"/>
    <property type="project" value="UniProtKB-KW"/>
</dbReference>
<evidence type="ECO:0000256" key="5">
    <source>
        <dbReference type="SAM" id="MobiDB-lite"/>
    </source>
</evidence>
<dbReference type="SUPFAM" id="SSF52096">
    <property type="entry name" value="ClpP/crotonase"/>
    <property type="match status" value="1"/>
</dbReference>
<dbReference type="KEGG" id="hds:HSR122_0213"/>
<dbReference type="InterPro" id="IPR047272">
    <property type="entry name" value="S49_SppA_C"/>
</dbReference>
<keyword evidence="4" id="KW-0720">Serine protease</keyword>
<feature type="region of interest" description="Disordered" evidence="5">
    <location>
        <begin position="134"/>
        <end position="154"/>
    </location>
</feature>
<dbReference type="EMBL" id="CP064788">
    <property type="protein sequence ID" value="QSG07630.1"/>
    <property type="molecule type" value="Genomic_DNA"/>
</dbReference>
<evidence type="ECO:0000313" key="7">
    <source>
        <dbReference type="EMBL" id="QSG07630.1"/>
    </source>
</evidence>
<dbReference type="Pfam" id="PF01343">
    <property type="entry name" value="Peptidase_S49"/>
    <property type="match status" value="1"/>
</dbReference>
<dbReference type="PANTHER" id="PTHR42987:SF4">
    <property type="entry name" value="PROTEASE SOHB-RELATED"/>
    <property type="match status" value="1"/>
</dbReference>
<dbReference type="AlphaFoldDB" id="A0A897MZW3"/>
<proteinExistence type="inferred from homology"/>
<evidence type="ECO:0000313" key="8">
    <source>
        <dbReference type="Proteomes" id="UP000662973"/>
    </source>
</evidence>
<accession>A0A897MZW3</accession>
<dbReference type="CDD" id="cd07023">
    <property type="entry name" value="S49_Sppa_N_C"/>
    <property type="match status" value="1"/>
</dbReference>
<protein>
    <submittedName>
        <fullName evidence="7">Periplasmic serine protease (ClpP class)</fullName>
    </submittedName>
</protein>
<organism evidence="7 8">
    <name type="scientific">Halapricum desulfuricans</name>
    <dbReference type="NCBI Taxonomy" id="2841257"/>
    <lineage>
        <taxon>Archaea</taxon>
        <taxon>Methanobacteriati</taxon>
        <taxon>Methanobacteriota</taxon>
        <taxon>Stenosarchaea group</taxon>
        <taxon>Halobacteria</taxon>
        <taxon>Halobacteriales</taxon>
        <taxon>Haloarculaceae</taxon>
        <taxon>Halapricum</taxon>
    </lineage>
</organism>
<keyword evidence="2 7" id="KW-0645">Protease</keyword>
<sequence>MALVVILAVGTGAVLAPQVYSSVTGPEGTVAVVELSGTIDEPTAQFVERQLRDARHNNSIKGVVLDVESGGGLPAQSERIYAAVERTSEEMPVIATVDTLGASGAYLSMVPADEIYVAPSAQAIGSVGVTGAAPQSLQPSAGDTGPNKGGFHPDEARENREILAELFIESVMTQRGDEIELSRTEVSRAKVYLGTEAVENGFADELGFVDDAIADVADQAGLDSYTVETRDMEQQGNLLGSLPIGDAESDAVVTVRTDDGLSRQLVLAVAPQFVDRAVGDDIEVVYHSGEYLSSDRTGQPVRDRAPETGGDGE</sequence>
<comment type="similarity">
    <text evidence="1">Belongs to the peptidase S49 family.</text>
</comment>